<dbReference type="Proteomes" id="UP000024635">
    <property type="component" value="Unassembled WGS sequence"/>
</dbReference>
<dbReference type="OrthoDB" id="6475849at2759"/>
<dbReference type="AlphaFoldDB" id="A0A016VPL9"/>
<accession>A0A016VPL9</accession>
<evidence type="ECO:0000313" key="2">
    <source>
        <dbReference type="EMBL" id="EYC29509.1"/>
    </source>
</evidence>
<feature type="region of interest" description="Disordered" evidence="1">
    <location>
        <begin position="25"/>
        <end position="48"/>
    </location>
</feature>
<keyword evidence="3" id="KW-1185">Reference proteome</keyword>
<gene>
    <name evidence="2" type="primary">Acey_s0006.g3010</name>
    <name evidence="2" type="ORF">Y032_0006g3010</name>
</gene>
<sequence>MLQAHTPRNSAASIERERENGYFDEICGSADNQSAETQPMRCGERAQRPRPTEDYCTLLTWYQAFVVPGGPLKSIRFVGPATRASQDLNALNSCTFLTMVK</sequence>
<organism evidence="2 3">
    <name type="scientific">Ancylostoma ceylanicum</name>
    <dbReference type="NCBI Taxonomy" id="53326"/>
    <lineage>
        <taxon>Eukaryota</taxon>
        <taxon>Metazoa</taxon>
        <taxon>Ecdysozoa</taxon>
        <taxon>Nematoda</taxon>
        <taxon>Chromadorea</taxon>
        <taxon>Rhabditida</taxon>
        <taxon>Rhabditina</taxon>
        <taxon>Rhabditomorpha</taxon>
        <taxon>Strongyloidea</taxon>
        <taxon>Ancylostomatidae</taxon>
        <taxon>Ancylostomatinae</taxon>
        <taxon>Ancylostoma</taxon>
    </lineage>
</organism>
<evidence type="ECO:0000313" key="3">
    <source>
        <dbReference type="Proteomes" id="UP000024635"/>
    </source>
</evidence>
<reference evidence="3" key="1">
    <citation type="journal article" date="2015" name="Nat. Genet.">
        <title>The genome and transcriptome of the zoonotic hookworm Ancylostoma ceylanicum identify infection-specific gene families.</title>
        <authorList>
            <person name="Schwarz E.M."/>
            <person name="Hu Y."/>
            <person name="Antoshechkin I."/>
            <person name="Miller M.M."/>
            <person name="Sternberg P.W."/>
            <person name="Aroian R.V."/>
        </authorList>
    </citation>
    <scope>NUCLEOTIDE SEQUENCE</scope>
    <source>
        <strain evidence="3">HY135</strain>
    </source>
</reference>
<comment type="caution">
    <text evidence="2">The sequence shown here is derived from an EMBL/GenBank/DDBJ whole genome shotgun (WGS) entry which is preliminary data.</text>
</comment>
<name>A0A016VPL9_9BILA</name>
<protein>
    <submittedName>
        <fullName evidence="2">Uncharacterized protein</fullName>
    </submittedName>
</protein>
<evidence type="ECO:0000256" key="1">
    <source>
        <dbReference type="SAM" id="MobiDB-lite"/>
    </source>
</evidence>
<dbReference type="EMBL" id="JARK01001342">
    <property type="protein sequence ID" value="EYC29509.1"/>
    <property type="molecule type" value="Genomic_DNA"/>
</dbReference>
<proteinExistence type="predicted"/>